<organism evidence="2 3">
    <name type="scientific">Hamiltosporidium tvaerminnensis</name>
    <dbReference type="NCBI Taxonomy" id="1176355"/>
    <lineage>
        <taxon>Eukaryota</taxon>
        <taxon>Fungi</taxon>
        <taxon>Fungi incertae sedis</taxon>
        <taxon>Microsporidia</taxon>
        <taxon>Dubosqiidae</taxon>
        <taxon>Hamiltosporidium</taxon>
    </lineage>
</organism>
<dbReference type="VEuPathDB" id="MicrosporidiaDB:CWI37_2130p0010"/>
<protein>
    <recommendedName>
        <fullName evidence="1">SHSP domain-containing protein</fullName>
    </recommendedName>
</protein>
<evidence type="ECO:0000259" key="1">
    <source>
        <dbReference type="Pfam" id="PF00011"/>
    </source>
</evidence>
<accession>A0A4Q9KUM5</accession>
<comment type="caution">
    <text evidence="2">The sequence shown here is derived from an EMBL/GenBank/DDBJ whole genome shotgun (WGS) entry which is preliminary data.</text>
</comment>
<gene>
    <name evidence="2" type="ORF">CWI37_2130p0010</name>
</gene>
<dbReference type="SUPFAM" id="SSF49764">
    <property type="entry name" value="HSP20-like chaperones"/>
    <property type="match status" value="1"/>
</dbReference>
<dbReference type="Proteomes" id="UP000292362">
    <property type="component" value="Unassembled WGS sequence"/>
</dbReference>
<feature type="domain" description="SHSP" evidence="1">
    <location>
        <begin position="24"/>
        <end position="84"/>
    </location>
</feature>
<evidence type="ECO:0000313" key="3">
    <source>
        <dbReference type="Proteomes" id="UP000292362"/>
    </source>
</evidence>
<name>A0A4Q9KUM5_9MICR</name>
<dbReference type="Pfam" id="PF00011">
    <property type="entry name" value="HSP20"/>
    <property type="match status" value="1"/>
</dbReference>
<evidence type="ECO:0000313" key="2">
    <source>
        <dbReference type="EMBL" id="TBT97689.1"/>
    </source>
</evidence>
<dbReference type="InterPro" id="IPR002068">
    <property type="entry name" value="A-crystallin/Hsp20_dom"/>
</dbReference>
<dbReference type="EMBL" id="PITJ01002130">
    <property type="protein sequence ID" value="TBT97689.1"/>
    <property type="molecule type" value="Genomic_DNA"/>
</dbReference>
<reference evidence="2 3" key="1">
    <citation type="submission" date="2017-12" db="EMBL/GenBank/DDBJ databases">
        <authorList>
            <person name="Pombert J.-F."/>
            <person name="Haag K.L."/>
            <person name="Ebert D."/>
        </authorList>
    </citation>
    <scope>NUCLEOTIDE SEQUENCE [LARGE SCALE GENOMIC DNA]</scope>
    <source>
        <strain evidence="2">FI-OER-3-3</strain>
    </source>
</reference>
<sequence>MPEKSIHMMRRKNFFEPLFENEKFENDKMNITFNLPEGVDPNNVEIKHEKNAYHMKYKTETKDEKDGVSFSSSSYGYFSRSFPFEIKNPHAEVKENKLFFSFDRGEDTSGLKSIPIKNGNSKEKIVTNKKETDSNASCSSGKCQHCGK</sequence>
<dbReference type="Gene3D" id="2.60.40.790">
    <property type="match status" value="1"/>
</dbReference>
<dbReference type="AlphaFoldDB" id="A0A4Q9KUM5"/>
<dbReference type="InterPro" id="IPR008978">
    <property type="entry name" value="HSP20-like_chaperone"/>
</dbReference>
<proteinExistence type="predicted"/>